<feature type="transmembrane region" description="Helical" evidence="8">
    <location>
        <begin position="36"/>
        <end position="58"/>
    </location>
</feature>
<reference evidence="10 11" key="1">
    <citation type="submission" date="2018-07" db="EMBL/GenBank/DDBJ databases">
        <title>Genomic Encyclopedia of Type Strains, Phase IV (KMG-IV): sequencing the most valuable type-strain genomes for metagenomic binning, comparative biology and taxonomic classification.</title>
        <authorList>
            <person name="Goeker M."/>
        </authorList>
    </citation>
    <scope>NUCLEOTIDE SEQUENCE [LARGE SCALE GENOMIC DNA]</scope>
    <source>
        <strain evidence="10 11">DSM 26407</strain>
    </source>
</reference>
<dbReference type="InterPro" id="IPR000454">
    <property type="entry name" value="ATP_synth_F0_csu"/>
</dbReference>
<dbReference type="Proteomes" id="UP000252707">
    <property type="component" value="Unassembled WGS sequence"/>
</dbReference>
<dbReference type="RefSeq" id="WP_114280671.1">
    <property type="nucleotide sequence ID" value="NZ_QPJY01000009.1"/>
</dbReference>
<dbReference type="EMBL" id="QPJY01000009">
    <property type="protein sequence ID" value="RCX26592.1"/>
    <property type="molecule type" value="Genomic_DNA"/>
</dbReference>
<feature type="transmembrane region" description="Helical" evidence="8">
    <location>
        <begin position="94"/>
        <end position="115"/>
    </location>
</feature>
<dbReference type="GO" id="GO:0045259">
    <property type="term" value="C:proton-transporting ATP synthase complex"/>
    <property type="evidence" value="ECO:0007669"/>
    <property type="project" value="InterPro"/>
</dbReference>
<dbReference type="AlphaFoldDB" id="A0A369BY06"/>
<dbReference type="Pfam" id="PF00137">
    <property type="entry name" value="ATP-synt_C"/>
    <property type="match status" value="1"/>
</dbReference>
<dbReference type="GO" id="GO:0015986">
    <property type="term" value="P:proton motive force-driven ATP synthesis"/>
    <property type="evidence" value="ECO:0007669"/>
    <property type="project" value="InterPro"/>
</dbReference>
<dbReference type="InterPro" id="IPR002379">
    <property type="entry name" value="ATPase_proteolipid_c-like_dom"/>
</dbReference>
<dbReference type="CDD" id="cd18120">
    <property type="entry name" value="ATP-synt_Vo_Ao_c"/>
    <property type="match status" value="1"/>
</dbReference>
<comment type="subcellular location">
    <subcellularLocation>
        <location evidence="1">Membrane</location>
        <topology evidence="1">Multi-pass membrane protein</topology>
    </subcellularLocation>
</comment>
<evidence type="ECO:0000259" key="9">
    <source>
        <dbReference type="Pfam" id="PF00137"/>
    </source>
</evidence>
<keyword evidence="4 8" id="KW-1133">Transmembrane helix</keyword>
<evidence type="ECO:0000256" key="6">
    <source>
        <dbReference type="ARBA" id="ARBA00032200"/>
    </source>
</evidence>
<evidence type="ECO:0000256" key="3">
    <source>
        <dbReference type="ARBA" id="ARBA00022692"/>
    </source>
</evidence>
<keyword evidence="5 8" id="KW-0472">Membrane</keyword>
<dbReference type="Gene3D" id="1.20.120.610">
    <property type="entry name" value="lithium bound rotor ring of v- atpase"/>
    <property type="match status" value="1"/>
</dbReference>
<accession>A0A369BY06</accession>
<organism evidence="10 11">
    <name type="scientific">Thioalbus denitrificans</name>
    <dbReference type="NCBI Taxonomy" id="547122"/>
    <lineage>
        <taxon>Bacteria</taxon>
        <taxon>Pseudomonadati</taxon>
        <taxon>Pseudomonadota</taxon>
        <taxon>Gammaproteobacteria</taxon>
        <taxon>Chromatiales</taxon>
        <taxon>Ectothiorhodospiraceae</taxon>
        <taxon>Thioalbus</taxon>
    </lineage>
</organism>
<comment type="similarity">
    <text evidence="2">Belongs to the ATPase C chain family.</text>
</comment>
<feature type="transmembrane region" description="Helical" evidence="8">
    <location>
        <begin position="127"/>
        <end position="148"/>
    </location>
</feature>
<dbReference type="GO" id="GO:0033177">
    <property type="term" value="C:proton-transporting two-sector ATPase complex, proton-transporting domain"/>
    <property type="evidence" value="ECO:0007669"/>
    <property type="project" value="InterPro"/>
</dbReference>
<comment type="caution">
    <text evidence="10">The sequence shown here is derived from an EMBL/GenBank/DDBJ whole genome shotgun (WGS) entry which is preliminary data.</text>
</comment>
<feature type="domain" description="V-ATPase proteolipid subunit C-like" evidence="9">
    <location>
        <begin position="87"/>
        <end position="146"/>
    </location>
</feature>
<name>A0A369BY06_9GAMM</name>
<dbReference type="OrthoDB" id="5771683at2"/>
<dbReference type="SUPFAM" id="SSF81333">
    <property type="entry name" value="F1F0 ATP synthase subunit C"/>
    <property type="match status" value="1"/>
</dbReference>
<evidence type="ECO:0000313" key="10">
    <source>
        <dbReference type="EMBL" id="RCX26592.1"/>
    </source>
</evidence>
<sequence length="151" mass="15099">MYWLVGLMTASLVGIMALGVYLEFRPLTRGSNGPGWLKGTLGVNLLTFVLAEIGLLVVGMQDVLAQPAAAAAGAAPEISVGMGLALIGTGIPTALATIGAGIAVGPVGAAALAVIAEKPEVFGRSLIYLGLAEGIAIYGLVVTILMLGRLG</sequence>
<evidence type="ECO:0000256" key="4">
    <source>
        <dbReference type="ARBA" id="ARBA00022989"/>
    </source>
</evidence>
<feature type="transmembrane region" description="Helical" evidence="8">
    <location>
        <begin position="64"/>
        <end position="87"/>
    </location>
</feature>
<dbReference type="PRINTS" id="PR00124">
    <property type="entry name" value="ATPASEC"/>
</dbReference>
<evidence type="ECO:0000256" key="7">
    <source>
        <dbReference type="ARBA" id="ARBA00032887"/>
    </source>
</evidence>
<dbReference type="GO" id="GO:0015078">
    <property type="term" value="F:proton transmembrane transporter activity"/>
    <property type="evidence" value="ECO:0007669"/>
    <property type="project" value="InterPro"/>
</dbReference>
<keyword evidence="3 8" id="KW-0812">Transmembrane</keyword>
<evidence type="ECO:0000256" key="2">
    <source>
        <dbReference type="ARBA" id="ARBA00006704"/>
    </source>
</evidence>
<proteinExistence type="inferred from homology"/>
<feature type="transmembrane region" description="Helical" evidence="8">
    <location>
        <begin position="6"/>
        <end position="24"/>
    </location>
</feature>
<gene>
    <name evidence="10" type="ORF">DFQ59_109121</name>
</gene>
<keyword evidence="11" id="KW-1185">Reference proteome</keyword>
<dbReference type="InterPro" id="IPR035921">
    <property type="entry name" value="F/V-ATP_Csub_sf"/>
</dbReference>
<protein>
    <recommendedName>
        <fullName evidence="6">ATP synthase F(0) sector subunit c</fullName>
    </recommendedName>
    <alternativeName>
        <fullName evidence="7">F-type ATPase subunit c</fullName>
    </alternativeName>
</protein>
<evidence type="ECO:0000313" key="11">
    <source>
        <dbReference type="Proteomes" id="UP000252707"/>
    </source>
</evidence>
<evidence type="ECO:0000256" key="1">
    <source>
        <dbReference type="ARBA" id="ARBA00004141"/>
    </source>
</evidence>
<evidence type="ECO:0000256" key="5">
    <source>
        <dbReference type="ARBA" id="ARBA00023136"/>
    </source>
</evidence>
<evidence type="ECO:0000256" key="8">
    <source>
        <dbReference type="SAM" id="Phobius"/>
    </source>
</evidence>